<reference evidence="4 5" key="1">
    <citation type="submission" date="2022-01" db="EMBL/GenBank/DDBJ databases">
        <title>A chromosomal length assembly of Cordylochernes scorpioides.</title>
        <authorList>
            <person name="Zeh D."/>
            <person name="Zeh J."/>
        </authorList>
    </citation>
    <scope>NUCLEOTIDE SEQUENCE [LARGE SCALE GENOMIC DNA]</scope>
    <source>
        <strain evidence="4">IN4F17</strain>
        <tissue evidence="4">Whole Body</tissue>
    </source>
</reference>
<dbReference type="EMBL" id="CP092876">
    <property type="protein sequence ID" value="UYV76335.1"/>
    <property type="molecule type" value="Genomic_DNA"/>
</dbReference>
<evidence type="ECO:0000256" key="2">
    <source>
        <dbReference type="SAM" id="SignalP"/>
    </source>
</evidence>
<evidence type="ECO:0000259" key="3">
    <source>
        <dbReference type="PROSITE" id="PS50015"/>
    </source>
</evidence>
<keyword evidence="1" id="KW-1015">Disulfide bond</keyword>
<feature type="domain" description="Saposin B-type" evidence="3">
    <location>
        <begin position="28"/>
        <end position="129"/>
    </location>
</feature>
<protein>
    <recommendedName>
        <fullName evidence="3">Saposin B-type domain-containing protein</fullName>
    </recommendedName>
</protein>
<dbReference type="Proteomes" id="UP001235939">
    <property type="component" value="Chromosome 14"/>
</dbReference>
<gene>
    <name evidence="4" type="ORF">LAZ67_14000040</name>
</gene>
<evidence type="ECO:0000313" key="5">
    <source>
        <dbReference type="Proteomes" id="UP001235939"/>
    </source>
</evidence>
<evidence type="ECO:0000313" key="4">
    <source>
        <dbReference type="EMBL" id="UYV76335.1"/>
    </source>
</evidence>
<dbReference type="InterPro" id="IPR008139">
    <property type="entry name" value="SaposinB_dom"/>
</dbReference>
<organism evidence="4 5">
    <name type="scientific">Cordylochernes scorpioides</name>
    <dbReference type="NCBI Taxonomy" id="51811"/>
    <lineage>
        <taxon>Eukaryota</taxon>
        <taxon>Metazoa</taxon>
        <taxon>Ecdysozoa</taxon>
        <taxon>Arthropoda</taxon>
        <taxon>Chelicerata</taxon>
        <taxon>Arachnida</taxon>
        <taxon>Pseudoscorpiones</taxon>
        <taxon>Cheliferoidea</taxon>
        <taxon>Chernetidae</taxon>
        <taxon>Cordylochernes</taxon>
    </lineage>
</organism>
<dbReference type="Gene3D" id="1.10.225.10">
    <property type="entry name" value="Saposin-like"/>
    <property type="match status" value="1"/>
</dbReference>
<feature type="chain" id="PRO_5046329688" description="Saposin B-type domain-containing protein" evidence="2">
    <location>
        <begin position="24"/>
        <end position="150"/>
    </location>
</feature>
<keyword evidence="2" id="KW-0732">Signal</keyword>
<name>A0ABY6LA58_9ARAC</name>
<proteinExistence type="predicted"/>
<keyword evidence="5" id="KW-1185">Reference proteome</keyword>
<dbReference type="PROSITE" id="PS50015">
    <property type="entry name" value="SAP_B"/>
    <property type="match status" value="1"/>
</dbReference>
<accession>A0ABY6LA58</accession>
<evidence type="ECO:0000256" key="1">
    <source>
        <dbReference type="ARBA" id="ARBA00023157"/>
    </source>
</evidence>
<sequence length="150" mass="17132">MTWSTVVLVAAGILCVLPECSFADKVGQPLLCDGCVGMIKELHKDLKDSQGRRRAIVPAIDNICQLSRLVVYKFSPPKMVKACVYILETYRKELEESLANFYKKYRVDSNHLLQEQFCDHAIHACDWKYRNPGDEVRNHASEFSIQSIHS</sequence>
<feature type="signal peptide" evidence="2">
    <location>
        <begin position="1"/>
        <end position="23"/>
    </location>
</feature>